<dbReference type="EMBL" id="VIQT01000024">
    <property type="protein sequence ID" value="NDO40779.1"/>
    <property type="molecule type" value="Genomic_DNA"/>
</dbReference>
<evidence type="ECO:0000313" key="2">
    <source>
        <dbReference type="EMBL" id="NDO40779.1"/>
    </source>
</evidence>
<organism evidence="2 3">
    <name type="scientific">Anaerotruncus colihominis</name>
    <dbReference type="NCBI Taxonomy" id="169435"/>
    <lineage>
        <taxon>Bacteria</taxon>
        <taxon>Bacillati</taxon>
        <taxon>Bacillota</taxon>
        <taxon>Clostridia</taxon>
        <taxon>Eubacteriales</taxon>
        <taxon>Oscillospiraceae</taxon>
        <taxon>Anaerotruncus</taxon>
    </lineage>
</organism>
<name>A0A845SUP0_9FIRM</name>
<keyword evidence="1" id="KW-0472">Membrane</keyword>
<reference evidence="2 3" key="1">
    <citation type="submission" date="2019-06" db="EMBL/GenBank/DDBJ databases">
        <title>Draft genome sequences of 15 bacterial species constituting the stable defined intestinal microbiota of the GM15 gnotobiotic mouse model.</title>
        <authorList>
            <person name="Elie C."/>
            <person name="Mathieu A."/>
            <person name="Saliou A."/>
            <person name="Darnaud M."/>
            <person name="Leulier F."/>
            <person name="Tamellini A."/>
        </authorList>
    </citation>
    <scope>NUCLEOTIDE SEQUENCE [LARGE SCALE GENOMIC DNA]</scope>
    <source>
        <strain evidence="2 3">JM4-15</strain>
    </source>
</reference>
<evidence type="ECO:0000256" key="1">
    <source>
        <dbReference type="SAM" id="Phobius"/>
    </source>
</evidence>
<evidence type="ECO:0000313" key="3">
    <source>
        <dbReference type="Proteomes" id="UP000462501"/>
    </source>
</evidence>
<protein>
    <submittedName>
        <fullName evidence="2">Uncharacterized protein</fullName>
    </submittedName>
</protein>
<dbReference type="RefSeq" id="WP_162222035.1">
    <property type="nucleotide sequence ID" value="NZ_JANJZM010000011.1"/>
</dbReference>
<comment type="caution">
    <text evidence="2">The sequence shown here is derived from an EMBL/GenBank/DDBJ whole genome shotgun (WGS) entry which is preliminary data.</text>
</comment>
<proteinExistence type="predicted"/>
<feature type="transmembrane region" description="Helical" evidence="1">
    <location>
        <begin position="35"/>
        <end position="57"/>
    </location>
</feature>
<gene>
    <name evidence="2" type="ORF">FMM72_16460</name>
</gene>
<keyword evidence="1" id="KW-0812">Transmembrane</keyword>
<keyword evidence="1" id="KW-1133">Transmembrane helix</keyword>
<dbReference type="AlphaFoldDB" id="A0A845SUP0"/>
<accession>A0A845SUP0</accession>
<dbReference type="Proteomes" id="UP000462501">
    <property type="component" value="Unassembled WGS sequence"/>
</dbReference>
<sequence>MNFYTTERLELLKYRQFQKGGVKMRDTPKGPHRKVFFIVGGIAAAIILCGAVAIMLLNHPIQLRSDSAGVEFVTEDGQITCVAVRGQFPYVLVNCPMENDYVQDPAGNVTEKICTYTMQAEPSFFGQSMATMKLNIEASNEMTCTYILKFADKDVKIVNGKVVE</sequence>